<dbReference type="PIRSF" id="PIRSF032162">
    <property type="entry name" value="UCP032162_imp"/>
    <property type="match status" value="1"/>
</dbReference>
<protein>
    <submittedName>
        <fullName evidence="2">DUF2244 domain-containing protein</fullName>
    </submittedName>
</protein>
<name>A0A941CWL5_9CAUL</name>
<evidence type="ECO:0000313" key="3">
    <source>
        <dbReference type="Proteomes" id="UP000622580"/>
    </source>
</evidence>
<keyword evidence="1" id="KW-0812">Transmembrane</keyword>
<gene>
    <name evidence="2" type="ORF">JKL49_00895</name>
</gene>
<comment type="caution">
    <text evidence="2">The sequence shown here is derived from an EMBL/GenBank/DDBJ whole genome shotgun (WGS) entry which is preliminary data.</text>
</comment>
<feature type="transmembrane region" description="Helical" evidence="1">
    <location>
        <begin position="47"/>
        <end position="70"/>
    </location>
</feature>
<evidence type="ECO:0000313" key="2">
    <source>
        <dbReference type="EMBL" id="MBR7617930.1"/>
    </source>
</evidence>
<reference evidence="2" key="1">
    <citation type="submission" date="2021-04" db="EMBL/GenBank/DDBJ databases">
        <title>Draft genome assembly of strain Phenylobacterium sp. 20VBR1 using MiniION and Illumina platforms.</title>
        <authorList>
            <person name="Thomas F.A."/>
            <person name="Krishnan K.P."/>
            <person name="Sinha R.K."/>
        </authorList>
    </citation>
    <scope>NUCLEOTIDE SEQUENCE</scope>
    <source>
        <strain evidence="2">20VBR1</strain>
    </source>
</reference>
<keyword evidence="1" id="KW-1133">Transmembrane helix</keyword>
<accession>A0A941CWL5</accession>
<sequence>MDDLVFMDAEIRPNRSLSQRGFMVLITVVTVLNCASAAVFISMGAYFVPMFLGLDLIAIVVAFLASFAAAKQIERVLVTDRRVQVFRETPNWRKLMWESPTAFTRVTLLTEDDHAVDLRLALSGKEAQVAAALSPSERAEFARALEDAIYKARRG</sequence>
<dbReference type="EMBL" id="JAGSGD010000001">
    <property type="protein sequence ID" value="MBR7617930.1"/>
    <property type="molecule type" value="Genomic_DNA"/>
</dbReference>
<dbReference type="RefSeq" id="WP_215337547.1">
    <property type="nucleotide sequence ID" value="NZ_JAGSGD010000001.1"/>
</dbReference>
<organism evidence="2 3">
    <name type="scientific">Phenylobacterium glaciei</name>
    <dbReference type="NCBI Taxonomy" id="2803784"/>
    <lineage>
        <taxon>Bacteria</taxon>
        <taxon>Pseudomonadati</taxon>
        <taxon>Pseudomonadota</taxon>
        <taxon>Alphaproteobacteria</taxon>
        <taxon>Caulobacterales</taxon>
        <taxon>Caulobacteraceae</taxon>
        <taxon>Phenylobacterium</taxon>
    </lineage>
</organism>
<feature type="transmembrane region" description="Helical" evidence="1">
    <location>
        <begin position="21"/>
        <end position="41"/>
    </location>
</feature>
<dbReference type="Proteomes" id="UP000622580">
    <property type="component" value="Unassembled WGS sequence"/>
</dbReference>
<dbReference type="InterPro" id="IPR019253">
    <property type="entry name" value="DUF2244_TM"/>
</dbReference>
<dbReference type="InterPro" id="IPR016990">
    <property type="entry name" value="UCP032162_TM"/>
</dbReference>
<evidence type="ECO:0000256" key="1">
    <source>
        <dbReference type="SAM" id="Phobius"/>
    </source>
</evidence>
<keyword evidence="1" id="KW-0472">Membrane</keyword>
<proteinExistence type="predicted"/>
<keyword evidence="3" id="KW-1185">Reference proteome</keyword>
<dbReference type="Pfam" id="PF10003">
    <property type="entry name" value="DUF2244"/>
    <property type="match status" value="1"/>
</dbReference>
<dbReference type="AlphaFoldDB" id="A0A941CWL5"/>